<evidence type="ECO:0000313" key="2">
    <source>
        <dbReference type="EMBL" id="OBS74629.1"/>
    </source>
</evidence>
<sequence>NMVLELPDYRRCSSSGNQTSLCLKSHKDFSGEIGQFHKRNLITSLQTCIGKTNRNTVGNTRAKSRSEIKKEKDLQKTSRHTAEDEERKYKMN</sequence>
<keyword evidence="3" id="KW-1185">Reference proteome</keyword>
<organism evidence="2 3">
    <name type="scientific">Neotoma lepida</name>
    <name type="common">Desert woodrat</name>
    <dbReference type="NCBI Taxonomy" id="56216"/>
    <lineage>
        <taxon>Eukaryota</taxon>
        <taxon>Metazoa</taxon>
        <taxon>Chordata</taxon>
        <taxon>Craniata</taxon>
        <taxon>Vertebrata</taxon>
        <taxon>Euteleostomi</taxon>
        <taxon>Mammalia</taxon>
        <taxon>Eutheria</taxon>
        <taxon>Euarchontoglires</taxon>
        <taxon>Glires</taxon>
        <taxon>Rodentia</taxon>
        <taxon>Myomorpha</taxon>
        <taxon>Muroidea</taxon>
        <taxon>Cricetidae</taxon>
        <taxon>Neotominae</taxon>
        <taxon>Neotoma</taxon>
    </lineage>
</organism>
<feature type="compositionally biased region" description="Basic and acidic residues" evidence="1">
    <location>
        <begin position="64"/>
        <end position="92"/>
    </location>
</feature>
<feature type="non-terminal residue" evidence="2">
    <location>
        <position position="1"/>
    </location>
</feature>
<protein>
    <submittedName>
        <fullName evidence="2">Uncharacterized protein</fullName>
    </submittedName>
</protein>
<feature type="region of interest" description="Disordered" evidence="1">
    <location>
        <begin position="56"/>
        <end position="92"/>
    </location>
</feature>
<dbReference type="AlphaFoldDB" id="A0A1A6H8J9"/>
<proteinExistence type="predicted"/>
<accession>A0A1A6H8J9</accession>
<evidence type="ECO:0000313" key="3">
    <source>
        <dbReference type="Proteomes" id="UP000092124"/>
    </source>
</evidence>
<evidence type="ECO:0000256" key="1">
    <source>
        <dbReference type="SAM" id="MobiDB-lite"/>
    </source>
</evidence>
<dbReference type="Proteomes" id="UP000092124">
    <property type="component" value="Unassembled WGS sequence"/>
</dbReference>
<comment type="caution">
    <text evidence="2">The sequence shown here is derived from an EMBL/GenBank/DDBJ whole genome shotgun (WGS) entry which is preliminary data.</text>
</comment>
<dbReference type="EMBL" id="LZPO01044407">
    <property type="protein sequence ID" value="OBS74629.1"/>
    <property type="molecule type" value="Genomic_DNA"/>
</dbReference>
<name>A0A1A6H8J9_NEOLE</name>
<gene>
    <name evidence="2" type="ORF">A6R68_14836</name>
</gene>
<feature type="non-terminal residue" evidence="2">
    <location>
        <position position="92"/>
    </location>
</feature>
<reference evidence="2 3" key="1">
    <citation type="submission" date="2016-06" db="EMBL/GenBank/DDBJ databases">
        <title>The Draft Genome Sequence and Annotation of the Desert Woodrat Neotoma lepida.</title>
        <authorList>
            <person name="Campbell M."/>
            <person name="Oakeson K.F."/>
            <person name="Yandell M."/>
            <person name="Halpert J.R."/>
            <person name="Dearing D."/>
        </authorList>
    </citation>
    <scope>NUCLEOTIDE SEQUENCE [LARGE SCALE GENOMIC DNA]</scope>
    <source>
        <strain evidence="2">417</strain>
        <tissue evidence="2">Liver</tissue>
    </source>
</reference>